<gene>
    <name evidence="1" type="ORF">CF386_09165</name>
</gene>
<accession>A0A220VG52</accession>
<sequence>MVNFQIINYDETITETDYFETTQAKNNQSYLSLFMNYNKIYCRLLCADDEMIKKFKESKVIKVIPELIGQQEYFYIAGLRKQLENIKLCAAVLVSFQNIDNYELFYYPSKKYRLHVYSRRGLEIKLDLNIDMIHQQTLKNH</sequence>
<reference evidence="1 2" key="1">
    <citation type="journal article" date="2016" name="Int. J. Syst. Evol. Microbiol.">
        <title>Paraphotobacterium marinum gen. nov., sp. nov., a member of the family Vibrionaceae, isolated from surface seawater.</title>
        <authorList>
            <person name="Huang Z."/>
            <person name="Dong C."/>
            <person name="Shao Z."/>
        </authorList>
    </citation>
    <scope>NUCLEOTIDE SEQUENCE [LARGE SCALE GENOMIC DNA]</scope>
    <source>
        <strain evidence="1 2">NSCS20N07D</strain>
    </source>
</reference>
<keyword evidence="2" id="KW-1185">Reference proteome</keyword>
<name>A0A220VG52_9GAMM</name>
<dbReference type="RefSeq" id="WP_089074138.1">
    <property type="nucleotide sequence ID" value="NZ_CBCSAM010000002.1"/>
</dbReference>
<evidence type="ECO:0000313" key="1">
    <source>
        <dbReference type="EMBL" id="ASK79230.1"/>
    </source>
</evidence>
<protein>
    <submittedName>
        <fullName evidence="1">Uncharacterized protein</fullName>
    </submittedName>
</protein>
<dbReference type="EMBL" id="CP022356">
    <property type="protein sequence ID" value="ASK79230.1"/>
    <property type="molecule type" value="Genomic_DNA"/>
</dbReference>
<dbReference type="KEGG" id="pmai:CF386_09165"/>
<organism evidence="1 2">
    <name type="scientific">Paraphotobacterium marinum</name>
    <dbReference type="NCBI Taxonomy" id="1755811"/>
    <lineage>
        <taxon>Bacteria</taxon>
        <taxon>Pseudomonadati</taxon>
        <taxon>Pseudomonadota</taxon>
        <taxon>Gammaproteobacteria</taxon>
        <taxon>Vibrionales</taxon>
        <taxon>Vibrionaceae</taxon>
        <taxon>Paraphotobacterium</taxon>
    </lineage>
</organism>
<proteinExistence type="predicted"/>
<dbReference type="Proteomes" id="UP000242175">
    <property type="component" value="Chromosome small"/>
</dbReference>
<evidence type="ECO:0000313" key="2">
    <source>
        <dbReference type="Proteomes" id="UP000242175"/>
    </source>
</evidence>
<dbReference type="AlphaFoldDB" id="A0A220VG52"/>